<feature type="compositionally biased region" description="Low complexity" evidence="1">
    <location>
        <begin position="75"/>
        <end position="99"/>
    </location>
</feature>
<evidence type="ECO:0000256" key="1">
    <source>
        <dbReference type="SAM" id="MobiDB-lite"/>
    </source>
</evidence>
<dbReference type="PANTHER" id="PTHR42089">
    <property type="entry name" value="YALI0F09427P"/>
    <property type="match status" value="1"/>
</dbReference>
<accession>A0A2C5YLI3</accession>
<feature type="region of interest" description="Disordered" evidence="1">
    <location>
        <begin position="53"/>
        <end position="99"/>
    </location>
</feature>
<comment type="caution">
    <text evidence="2">The sequence shown here is derived from an EMBL/GenBank/DDBJ whole genome shotgun (WGS) entry which is preliminary data.</text>
</comment>
<evidence type="ECO:0000313" key="3">
    <source>
        <dbReference type="Proteomes" id="UP000224854"/>
    </source>
</evidence>
<feature type="compositionally biased region" description="Polar residues" evidence="1">
    <location>
        <begin position="64"/>
        <end position="74"/>
    </location>
</feature>
<dbReference type="Proteomes" id="UP000224854">
    <property type="component" value="Unassembled WGS sequence"/>
</dbReference>
<proteinExistence type="predicted"/>
<evidence type="ECO:0000313" key="2">
    <source>
        <dbReference type="EMBL" id="PHH68566.1"/>
    </source>
</evidence>
<keyword evidence="3" id="KW-1185">Reference proteome</keyword>
<gene>
    <name evidence="2" type="ORF">CDD82_470</name>
</gene>
<dbReference type="EMBL" id="NJEU01001103">
    <property type="protein sequence ID" value="PHH68566.1"/>
    <property type="molecule type" value="Genomic_DNA"/>
</dbReference>
<organism evidence="2 3">
    <name type="scientific">Ophiocordyceps australis</name>
    <dbReference type="NCBI Taxonomy" id="1399860"/>
    <lineage>
        <taxon>Eukaryota</taxon>
        <taxon>Fungi</taxon>
        <taxon>Dikarya</taxon>
        <taxon>Ascomycota</taxon>
        <taxon>Pezizomycotina</taxon>
        <taxon>Sordariomycetes</taxon>
        <taxon>Hypocreomycetidae</taxon>
        <taxon>Hypocreales</taxon>
        <taxon>Ophiocordycipitaceae</taxon>
        <taxon>Ophiocordyceps</taxon>
    </lineage>
</organism>
<protein>
    <submittedName>
        <fullName evidence="2">Uncharacterized protein</fullName>
    </submittedName>
</protein>
<dbReference type="OrthoDB" id="5344687at2759"/>
<feature type="compositionally biased region" description="Low complexity" evidence="1">
    <location>
        <begin position="168"/>
        <end position="185"/>
    </location>
</feature>
<feature type="region of interest" description="Disordered" evidence="1">
    <location>
        <begin position="158"/>
        <end position="192"/>
    </location>
</feature>
<name>A0A2C5YLI3_9HYPO</name>
<dbReference type="AlphaFoldDB" id="A0A2C5YLI3"/>
<dbReference type="PANTHER" id="PTHR42089:SF1">
    <property type="entry name" value="YALI0F09427P"/>
    <property type="match status" value="1"/>
</dbReference>
<sequence length="209" mass="22797">MHNNRSHPLLEQVPLTVSPFVSLPTATTLSYNYKTMPSSIPPSSKLSLKHIMNDEDPDAFSPPYNVSSPSHPSTPSNASLSVNLSSPSNASSSSPASAPVYSAPQVLIRTCRELVDYLVEVEKRGREDIAAFDQQRREERLMERRRIAPGWLDRAERILEPERVATNQEQQPPTASAAAAPQAAPSEPPTLQLDAAGEQLDKAFGDLSL</sequence>
<reference evidence="2 3" key="1">
    <citation type="submission" date="2017-06" db="EMBL/GenBank/DDBJ databases">
        <title>Ant-infecting Ophiocordyceps genomes reveal a high diversity of potential behavioral manipulation genes and a possible major role for enterotoxins.</title>
        <authorList>
            <person name="De Bekker C."/>
            <person name="Evans H.C."/>
            <person name="Brachmann A."/>
            <person name="Hughes D.P."/>
        </authorList>
    </citation>
    <scope>NUCLEOTIDE SEQUENCE [LARGE SCALE GENOMIC DNA]</scope>
    <source>
        <strain evidence="2 3">1348a</strain>
    </source>
</reference>